<dbReference type="InterPro" id="IPR016193">
    <property type="entry name" value="Cytidine_deaminase-like"/>
</dbReference>
<dbReference type="NCBIfam" id="TIGR00227">
    <property type="entry name" value="ribD_Cterm"/>
    <property type="match status" value="1"/>
</dbReference>
<evidence type="ECO:0000256" key="5">
    <source>
        <dbReference type="ARBA" id="ARBA00007417"/>
    </source>
</evidence>
<dbReference type="InterPro" id="IPR024072">
    <property type="entry name" value="DHFR-like_dom_sf"/>
</dbReference>
<gene>
    <name evidence="16" type="ORF">ABID14_001865</name>
</gene>
<dbReference type="SUPFAM" id="SSF53927">
    <property type="entry name" value="Cytidine deaminase-like"/>
    <property type="match status" value="1"/>
</dbReference>
<dbReference type="Pfam" id="PF00383">
    <property type="entry name" value="dCMP_cyt_deam_1"/>
    <property type="match status" value="1"/>
</dbReference>
<dbReference type="CDD" id="cd01284">
    <property type="entry name" value="Riboflavin_deaminase-reductase"/>
    <property type="match status" value="1"/>
</dbReference>
<protein>
    <recommendedName>
        <fullName evidence="14">Riboflavin biosynthesis protein RibD</fullName>
    </recommendedName>
    <domain>
        <recommendedName>
            <fullName evidence="14">Diaminohydroxyphosphoribosylaminopyrimidine deaminase</fullName>
            <shortName evidence="14">DRAP deaminase</shortName>
            <ecNumber evidence="14">3.5.4.26</ecNumber>
        </recommendedName>
        <alternativeName>
            <fullName evidence="14">Riboflavin-specific deaminase</fullName>
        </alternativeName>
    </domain>
    <domain>
        <recommendedName>
            <fullName evidence="14">5-amino-6-(5-phosphoribosylamino)uracil reductase</fullName>
            <ecNumber evidence="14">1.1.1.193</ecNumber>
        </recommendedName>
        <alternativeName>
            <fullName evidence="14">HTP reductase</fullName>
        </alternativeName>
    </domain>
</protein>
<comment type="similarity">
    <text evidence="4 14">In the N-terminal section; belongs to the cytidine and deoxycytidylate deaminase family.</text>
</comment>
<comment type="cofactor">
    <cofactor evidence="14">
        <name>Zn(2+)</name>
        <dbReference type="ChEBI" id="CHEBI:29105"/>
    </cofactor>
    <text evidence="14">Binds 1 zinc ion.</text>
</comment>
<keyword evidence="17" id="KW-1185">Reference proteome</keyword>
<dbReference type="InterPro" id="IPR004794">
    <property type="entry name" value="Eubact_RibD"/>
</dbReference>
<dbReference type="InterPro" id="IPR011549">
    <property type="entry name" value="RibD_C"/>
</dbReference>
<dbReference type="InterPro" id="IPR002734">
    <property type="entry name" value="RibDG_C"/>
</dbReference>
<keyword evidence="9 14" id="KW-0521">NADP</keyword>
<comment type="pathway">
    <text evidence="2 14">Cofactor biosynthesis; riboflavin biosynthesis; 5-amino-6-(D-ribitylamino)uracil from GTP: step 2/4.</text>
</comment>
<evidence type="ECO:0000313" key="17">
    <source>
        <dbReference type="Proteomes" id="UP001549162"/>
    </source>
</evidence>
<dbReference type="RefSeq" id="WP_354369346.1">
    <property type="nucleotide sequence ID" value="NZ_JBEPMA010000018.1"/>
</dbReference>
<evidence type="ECO:0000259" key="15">
    <source>
        <dbReference type="PROSITE" id="PS51747"/>
    </source>
</evidence>
<reference evidence="16 17" key="1">
    <citation type="submission" date="2024-06" db="EMBL/GenBank/DDBJ databases">
        <title>Genomic Encyclopedia of Type Strains, Phase IV (KMG-IV): sequencing the most valuable type-strain genomes for metagenomic binning, comparative biology and taxonomic classification.</title>
        <authorList>
            <person name="Goeker M."/>
        </authorList>
    </citation>
    <scope>NUCLEOTIDE SEQUENCE [LARGE SCALE GENOMIC DNA]</scope>
    <source>
        <strain evidence="16 17">DSM 21460</strain>
    </source>
</reference>
<dbReference type="PANTHER" id="PTHR38011:SF7">
    <property type="entry name" value="2,5-DIAMINO-6-RIBOSYLAMINO-4(3H)-PYRIMIDINONE 5'-PHOSPHATE REDUCTASE"/>
    <property type="match status" value="1"/>
</dbReference>
<keyword evidence="14 16" id="KW-0378">Hydrolase</keyword>
<evidence type="ECO:0000256" key="14">
    <source>
        <dbReference type="PIRNR" id="PIRNR006769"/>
    </source>
</evidence>
<dbReference type="Gene3D" id="3.40.430.10">
    <property type="entry name" value="Dihydrofolate Reductase, subunit A"/>
    <property type="match status" value="1"/>
</dbReference>
<dbReference type="InterPro" id="IPR016192">
    <property type="entry name" value="APOBEC/CMP_deaminase_Zn-bd"/>
</dbReference>
<dbReference type="EMBL" id="JBEPMA010000018">
    <property type="protein sequence ID" value="MET3618227.1"/>
    <property type="molecule type" value="Genomic_DNA"/>
</dbReference>
<evidence type="ECO:0000256" key="3">
    <source>
        <dbReference type="ARBA" id="ARBA00004910"/>
    </source>
</evidence>
<evidence type="ECO:0000256" key="2">
    <source>
        <dbReference type="ARBA" id="ARBA00004882"/>
    </source>
</evidence>
<dbReference type="PIRSF" id="PIRSF006769">
    <property type="entry name" value="RibD"/>
    <property type="match status" value="1"/>
</dbReference>
<keyword evidence="10 14" id="KW-0560">Oxidoreductase</keyword>
<comment type="pathway">
    <text evidence="3 14">Cofactor biosynthesis; riboflavin biosynthesis; 5-amino-6-(D-ribitylamino)uracil from GTP: step 3/4.</text>
</comment>
<evidence type="ECO:0000313" key="16">
    <source>
        <dbReference type="EMBL" id="MET3618227.1"/>
    </source>
</evidence>
<dbReference type="EC" id="3.5.4.26" evidence="14"/>
<evidence type="ECO:0000256" key="1">
    <source>
        <dbReference type="ARBA" id="ARBA00002151"/>
    </source>
</evidence>
<dbReference type="Pfam" id="PF01872">
    <property type="entry name" value="RibD_C"/>
    <property type="match status" value="1"/>
</dbReference>
<keyword evidence="8 14" id="KW-0862">Zinc</keyword>
<evidence type="ECO:0000256" key="7">
    <source>
        <dbReference type="ARBA" id="ARBA00022723"/>
    </source>
</evidence>
<comment type="catalytic activity">
    <reaction evidence="12 14">
        <text>5-amino-6-(5-phospho-D-ribitylamino)uracil + NADP(+) = 5-amino-6-(5-phospho-D-ribosylamino)uracil + NADPH + H(+)</text>
        <dbReference type="Rhea" id="RHEA:17845"/>
        <dbReference type="ChEBI" id="CHEBI:15378"/>
        <dbReference type="ChEBI" id="CHEBI:57783"/>
        <dbReference type="ChEBI" id="CHEBI:58349"/>
        <dbReference type="ChEBI" id="CHEBI:58421"/>
        <dbReference type="ChEBI" id="CHEBI:58453"/>
        <dbReference type="EC" id="1.1.1.193"/>
    </reaction>
</comment>
<sequence length="369" mass="41434">MYFNFDDDYYMSRAIELAKKGAGYTLTNPLVGAVIVKDDMIIGEGYHEKFGAPHAEVNAIIDAKNRGEDLIGSTLYVNLEPCSHQGKTPPCASRIVDEKISRVVIGTRDPYREVSGNGIKILEDAGIIVDEYVMEDECLNLNERYFSYIKNNKPFVVLKSAMTLDGKIATKTGNSKWITTEVSRNFSHELRGQLDAIMVGINTVINDNPTLNVRFGNYKNSPIRIIVDSTLRIPINSKVLSNELVSFSIIATTNNYDREKFDLLSKKENVRIVITDDKNGKVDLQDLLQKLKEFNISSILLEGGGMLNASMLKENLVDKFYFFVAPKIIGSDGKNAIGEMNFKYLKDVIEIKETRVEKMSDDILITGRM</sequence>
<dbReference type="InterPro" id="IPR050765">
    <property type="entry name" value="Riboflavin_Biosynth_HTPR"/>
</dbReference>
<evidence type="ECO:0000256" key="9">
    <source>
        <dbReference type="ARBA" id="ARBA00022857"/>
    </source>
</evidence>
<dbReference type="Proteomes" id="UP001549162">
    <property type="component" value="Unassembled WGS sequence"/>
</dbReference>
<dbReference type="PANTHER" id="PTHR38011">
    <property type="entry name" value="DIHYDROFOLATE REDUCTASE FAMILY PROTEIN (AFU_ORTHOLOGUE AFUA_8G06820)"/>
    <property type="match status" value="1"/>
</dbReference>
<dbReference type="PROSITE" id="PS51747">
    <property type="entry name" value="CYT_DCMP_DEAMINASES_2"/>
    <property type="match status" value="1"/>
</dbReference>
<dbReference type="NCBIfam" id="TIGR00326">
    <property type="entry name" value="eubact_ribD"/>
    <property type="match status" value="1"/>
</dbReference>
<comment type="caution">
    <text evidence="16">The sequence shown here is derived from an EMBL/GenBank/DDBJ whole genome shotgun (WGS) entry which is preliminary data.</text>
</comment>
<dbReference type="GO" id="GO:0008835">
    <property type="term" value="F:diaminohydroxyphosphoribosylaminopyrimidine deaminase activity"/>
    <property type="evidence" value="ECO:0007669"/>
    <property type="project" value="UniProtKB-EC"/>
</dbReference>
<proteinExistence type="inferred from homology"/>
<comment type="function">
    <text evidence="1 14">Converts 2,5-diamino-6-(ribosylamino)-4(3h)-pyrimidinone 5'-phosphate into 5-amino-6-(ribosylamino)-2,4(1h,3h)-pyrimidinedione 5'-phosphate.</text>
</comment>
<evidence type="ECO:0000256" key="12">
    <source>
        <dbReference type="ARBA" id="ARBA00049861"/>
    </source>
</evidence>
<evidence type="ECO:0000256" key="8">
    <source>
        <dbReference type="ARBA" id="ARBA00022833"/>
    </source>
</evidence>
<organism evidence="16 17">
    <name type="scientific">Peptoniphilus olsenii</name>
    <dbReference type="NCBI Taxonomy" id="411570"/>
    <lineage>
        <taxon>Bacteria</taxon>
        <taxon>Bacillati</taxon>
        <taxon>Bacillota</taxon>
        <taxon>Tissierellia</taxon>
        <taxon>Tissierellales</taxon>
        <taxon>Peptoniphilaceae</taxon>
        <taxon>Peptoniphilus</taxon>
    </lineage>
</organism>
<evidence type="ECO:0000256" key="4">
    <source>
        <dbReference type="ARBA" id="ARBA00005259"/>
    </source>
</evidence>
<name>A0ABV2JBR4_9FIRM</name>
<dbReference type="InterPro" id="IPR002125">
    <property type="entry name" value="CMP_dCMP_dom"/>
</dbReference>
<accession>A0ABV2JBR4</accession>
<keyword evidence="7 14" id="KW-0479">Metal-binding</keyword>
<dbReference type="PROSITE" id="PS00903">
    <property type="entry name" value="CYT_DCMP_DEAMINASES_1"/>
    <property type="match status" value="1"/>
</dbReference>
<comment type="catalytic activity">
    <reaction evidence="13 14">
        <text>2,5-diamino-6-hydroxy-4-(5-phosphoribosylamino)-pyrimidine + H2O + H(+) = 5-amino-6-(5-phospho-D-ribosylamino)uracil + NH4(+)</text>
        <dbReference type="Rhea" id="RHEA:21868"/>
        <dbReference type="ChEBI" id="CHEBI:15377"/>
        <dbReference type="ChEBI" id="CHEBI:15378"/>
        <dbReference type="ChEBI" id="CHEBI:28938"/>
        <dbReference type="ChEBI" id="CHEBI:58453"/>
        <dbReference type="ChEBI" id="CHEBI:58614"/>
        <dbReference type="EC" id="3.5.4.26"/>
    </reaction>
</comment>
<evidence type="ECO:0000256" key="6">
    <source>
        <dbReference type="ARBA" id="ARBA00022619"/>
    </source>
</evidence>
<dbReference type="GO" id="GO:0008703">
    <property type="term" value="F:5-amino-6-(5-phosphoribosylamino)uracil reductase activity"/>
    <property type="evidence" value="ECO:0007669"/>
    <property type="project" value="UniProtKB-EC"/>
</dbReference>
<evidence type="ECO:0000256" key="13">
    <source>
        <dbReference type="ARBA" id="ARBA00049886"/>
    </source>
</evidence>
<evidence type="ECO:0000256" key="10">
    <source>
        <dbReference type="ARBA" id="ARBA00023002"/>
    </source>
</evidence>
<dbReference type="EC" id="1.1.1.193" evidence="14"/>
<feature type="domain" description="CMP/dCMP-type deaminase" evidence="15">
    <location>
        <begin position="5"/>
        <end position="129"/>
    </location>
</feature>
<dbReference type="SUPFAM" id="SSF53597">
    <property type="entry name" value="Dihydrofolate reductase-like"/>
    <property type="match status" value="1"/>
</dbReference>
<keyword evidence="6 14" id="KW-0686">Riboflavin biosynthesis</keyword>
<evidence type="ECO:0000256" key="11">
    <source>
        <dbReference type="ARBA" id="ARBA00023268"/>
    </source>
</evidence>
<comment type="similarity">
    <text evidence="5 14">In the C-terminal section; belongs to the HTP reductase family.</text>
</comment>
<dbReference type="Gene3D" id="3.40.140.10">
    <property type="entry name" value="Cytidine Deaminase, domain 2"/>
    <property type="match status" value="1"/>
</dbReference>
<keyword evidence="11" id="KW-0511">Multifunctional enzyme</keyword>